<proteinExistence type="predicted"/>
<feature type="transmembrane region" description="Helical" evidence="7">
    <location>
        <begin position="372"/>
        <end position="401"/>
    </location>
</feature>
<keyword evidence="10" id="KW-1185">Reference proteome</keyword>
<dbReference type="EMBL" id="JAUSQW010000001">
    <property type="protein sequence ID" value="MDP9801695.1"/>
    <property type="molecule type" value="Genomic_DNA"/>
</dbReference>
<protein>
    <submittedName>
        <fullName evidence="9">ComEC/Rec2-related protein</fullName>
    </submittedName>
</protein>
<feature type="transmembrane region" description="Helical" evidence="7">
    <location>
        <begin position="46"/>
        <end position="66"/>
    </location>
</feature>
<evidence type="ECO:0000313" key="10">
    <source>
        <dbReference type="Proteomes" id="UP001235966"/>
    </source>
</evidence>
<feature type="transmembrane region" description="Helical" evidence="7">
    <location>
        <begin position="347"/>
        <end position="366"/>
    </location>
</feature>
<keyword evidence="2" id="KW-1003">Cell membrane</keyword>
<evidence type="ECO:0000313" key="9">
    <source>
        <dbReference type="EMBL" id="MDP9801695.1"/>
    </source>
</evidence>
<dbReference type="Proteomes" id="UP001235966">
    <property type="component" value="Unassembled WGS sequence"/>
</dbReference>
<keyword evidence="4 7" id="KW-1133">Transmembrane helix</keyword>
<evidence type="ECO:0000256" key="1">
    <source>
        <dbReference type="ARBA" id="ARBA00004651"/>
    </source>
</evidence>
<feature type="transmembrane region" description="Helical" evidence="7">
    <location>
        <begin position="250"/>
        <end position="268"/>
    </location>
</feature>
<keyword evidence="5 7" id="KW-0472">Membrane</keyword>
<feature type="region of interest" description="Disordered" evidence="6">
    <location>
        <begin position="492"/>
        <end position="525"/>
    </location>
</feature>
<evidence type="ECO:0000256" key="4">
    <source>
        <dbReference type="ARBA" id="ARBA00022989"/>
    </source>
</evidence>
<dbReference type="NCBIfam" id="TIGR00360">
    <property type="entry name" value="ComEC_N-term"/>
    <property type="match status" value="1"/>
</dbReference>
<feature type="transmembrane region" description="Helical" evidence="7">
    <location>
        <begin position="408"/>
        <end position="427"/>
    </location>
</feature>
<feature type="transmembrane region" description="Helical" evidence="7">
    <location>
        <begin position="315"/>
        <end position="335"/>
    </location>
</feature>
<comment type="caution">
    <text evidence="9">The sequence shown here is derived from an EMBL/GenBank/DDBJ whole genome shotgun (WGS) entry which is preliminary data.</text>
</comment>
<feature type="transmembrane region" description="Helical" evidence="7">
    <location>
        <begin position="222"/>
        <end position="244"/>
    </location>
</feature>
<gene>
    <name evidence="9" type="ORF">J2S49_001771</name>
</gene>
<evidence type="ECO:0000256" key="2">
    <source>
        <dbReference type="ARBA" id="ARBA00022475"/>
    </source>
</evidence>
<comment type="subcellular location">
    <subcellularLocation>
        <location evidence="1">Cell membrane</location>
        <topology evidence="1">Multi-pass membrane protein</topology>
    </subcellularLocation>
</comment>
<accession>A0ABT9ND95</accession>
<feature type="transmembrane region" description="Helical" evidence="7">
    <location>
        <begin position="12"/>
        <end position="40"/>
    </location>
</feature>
<evidence type="ECO:0000256" key="5">
    <source>
        <dbReference type="ARBA" id="ARBA00023136"/>
    </source>
</evidence>
<evidence type="ECO:0000256" key="3">
    <source>
        <dbReference type="ARBA" id="ARBA00022692"/>
    </source>
</evidence>
<keyword evidence="3 7" id="KW-0812">Transmembrane</keyword>
<feature type="domain" description="ComEC/Rec2-related protein" evidence="8">
    <location>
        <begin position="201"/>
        <end position="463"/>
    </location>
</feature>
<sequence length="525" mass="54114">MGDLRLGPAAVVLWLGAICSWHSLTLTLAGLILVLGAALWQGEESIRHLVCVCAVALVCTNVSGAIHDSLSHRDPAVTAAAQDAYVRAVVEVASHPTTDTHGGAKFRGVVSAVEFRGTGSTSASHVEIRLTRPEIVTLGETLLIRGRVGVSPRGGDLQLRGVIESRAPLSSSSRVARTIRERLTQALRGDDRSVAGLLPGILVGDDSELDRDLKTEMRSLSLSHLTAVSGAHVSLVVGGIIAMIGLRRGWLGAVSALAGIWALVRLVGPDSSVLRAVWMGVGMCTGYALRRRVSAFPLLALTVGGTSLVDPHLATSVGFVLSVLATAGIITVGRPLTRALSSLPKPLGELISIPVVASLATAPVVANFQDEVSVWGVVANVVVAPVVAPLTITGLAASVLLMVPGGSLVAWVFLGVAKACTWWIVAVTHVCSSFPFSQVPFGIAALVNAGVVAALVAALALMKYRNTRVIADETNCTPKTVIGAWNNSGHAVERNSGSAGSPHQVGGTGLRRSGVGVAEGSAPPP</sequence>
<dbReference type="RefSeq" id="WP_278059963.1">
    <property type="nucleotide sequence ID" value="NZ_CP121247.1"/>
</dbReference>
<evidence type="ECO:0000256" key="6">
    <source>
        <dbReference type="SAM" id="MobiDB-lite"/>
    </source>
</evidence>
<reference evidence="9 10" key="1">
    <citation type="submission" date="2023-07" db="EMBL/GenBank/DDBJ databases">
        <title>Sequencing the genomes of 1000 actinobacteria strains.</title>
        <authorList>
            <person name="Klenk H.-P."/>
        </authorList>
    </citation>
    <scope>NUCLEOTIDE SEQUENCE [LARGE SCALE GENOMIC DNA]</scope>
    <source>
        <strain evidence="9 10">DSM 102162</strain>
    </source>
</reference>
<dbReference type="PANTHER" id="PTHR30619">
    <property type="entry name" value="DNA INTERNALIZATION/COMPETENCE PROTEIN COMEC/REC2"/>
    <property type="match status" value="1"/>
</dbReference>
<organism evidence="9 10">
    <name type="scientific">Arcanobacterium wilhelmae</name>
    <dbReference type="NCBI Taxonomy" id="1803177"/>
    <lineage>
        <taxon>Bacteria</taxon>
        <taxon>Bacillati</taxon>
        <taxon>Actinomycetota</taxon>
        <taxon>Actinomycetes</taxon>
        <taxon>Actinomycetales</taxon>
        <taxon>Actinomycetaceae</taxon>
        <taxon>Arcanobacterium</taxon>
    </lineage>
</organism>
<name>A0ABT9ND95_9ACTO</name>
<dbReference type="InterPro" id="IPR052159">
    <property type="entry name" value="Competence_DNA_uptake"/>
</dbReference>
<evidence type="ECO:0000259" key="8">
    <source>
        <dbReference type="Pfam" id="PF03772"/>
    </source>
</evidence>
<feature type="transmembrane region" description="Helical" evidence="7">
    <location>
        <begin position="439"/>
        <end position="461"/>
    </location>
</feature>
<feature type="compositionally biased region" description="Polar residues" evidence="6">
    <location>
        <begin position="492"/>
        <end position="501"/>
    </location>
</feature>
<evidence type="ECO:0000256" key="7">
    <source>
        <dbReference type="SAM" id="Phobius"/>
    </source>
</evidence>
<dbReference type="PANTHER" id="PTHR30619:SF7">
    <property type="entry name" value="BETA-LACTAMASE DOMAIN PROTEIN"/>
    <property type="match status" value="1"/>
</dbReference>
<dbReference type="InterPro" id="IPR004477">
    <property type="entry name" value="ComEC_N"/>
</dbReference>
<dbReference type="Pfam" id="PF03772">
    <property type="entry name" value="Competence"/>
    <property type="match status" value="1"/>
</dbReference>